<organism evidence="1">
    <name type="scientific">marine sediment metagenome</name>
    <dbReference type="NCBI Taxonomy" id="412755"/>
    <lineage>
        <taxon>unclassified sequences</taxon>
        <taxon>metagenomes</taxon>
        <taxon>ecological metagenomes</taxon>
    </lineage>
</organism>
<comment type="caution">
    <text evidence="1">The sequence shown here is derived from an EMBL/GenBank/DDBJ whole genome shotgun (WGS) entry which is preliminary data.</text>
</comment>
<gene>
    <name evidence="1" type="ORF">S01H4_13147</name>
</gene>
<sequence>MDEESKQEILKVLKKELSKQQGIFNKHAPIAINPNAKGYDEALTAFNKADWAIKDIQKQIAYLLTEETYEPSVIDKIVEVFDKLTGDDDPGTSSTTGVRG</sequence>
<evidence type="ECO:0000313" key="1">
    <source>
        <dbReference type="EMBL" id="GAG54147.1"/>
    </source>
</evidence>
<dbReference type="AlphaFoldDB" id="X0Z6U3"/>
<name>X0Z6U3_9ZZZZ</name>
<dbReference type="EMBL" id="BART01005802">
    <property type="protein sequence ID" value="GAG54147.1"/>
    <property type="molecule type" value="Genomic_DNA"/>
</dbReference>
<reference evidence="1" key="1">
    <citation type="journal article" date="2014" name="Front. Microbiol.">
        <title>High frequency of phylogenetically diverse reductive dehalogenase-homologous genes in deep subseafloor sedimentary metagenomes.</title>
        <authorList>
            <person name="Kawai M."/>
            <person name="Futagami T."/>
            <person name="Toyoda A."/>
            <person name="Takaki Y."/>
            <person name="Nishi S."/>
            <person name="Hori S."/>
            <person name="Arai W."/>
            <person name="Tsubouchi T."/>
            <person name="Morono Y."/>
            <person name="Uchiyama I."/>
            <person name="Ito T."/>
            <person name="Fujiyama A."/>
            <person name="Inagaki F."/>
            <person name="Takami H."/>
        </authorList>
    </citation>
    <scope>NUCLEOTIDE SEQUENCE</scope>
    <source>
        <strain evidence="1">Expedition CK06-06</strain>
    </source>
</reference>
<accession>X0Z6U3</accession>
<protein>
    <submittedName>
        <fullName evidence="1">Uncharacterized protein</fullName>
    </submittedName>
</protein>
<proteinExistence type="predicted"/>